<evidence type="ECO:0000313" key="6">
    <source>
        <dbReference type="Proteomes" id="UP000053235"/>
    </source>
</evidence>
<dbReference type="GO" id="GO:0046872">
    <property type="term" value="F:metal ion binding"/>
    <property type="evidence" value="ECO:0007669"/>
    <property type="project" value="UniProtKB-KW"/>
</dbReference>
<keyword evidence="4" id="KW-0862">Zinc</keyword>
<dbReference type="AlphaFoldDB" id="A0A0M7ARF7"/>
<dbReference type="EMBL" id="CXWD01000031">
    <property type="protein sequence ID" value="CTQ77091.1"/>
    <property type="molecule type" value="Genomic_DNA"/>
</dbReference>
<sequence>MSPDTKSQALPLIMVAPNGARRTKVDHPGLPMSITETVETAVACFEAGAGAIHAHVRDETGAHVLDKDLYQALLSELNAALPQMQVQITTEAVGKYTPEDQRKLVQELRPSLVSIAVREMVPDDGTDTAAEFYSWALKEGISVQHILYSAEDLDRFFDFVENGSIPGITHQVLLVLGRYADNQESAPEDLHPFLDRMKARRSDHEIDWGVCAFGHRETECLVYAIENGGKARIGFENGLWNRDGAVAKDNADRVRDLVSALEEKNISVL</sequence>
<dbReference type="STRING" id="388408.LAX5112_04799"/>
<dbReference type="EC" id="2.-.-.-" evidence="5"/>
<evidence type="ECO:0000256" key="3">
    <source>
        <dbReference type="ARBA" id="ARBA00022723"/>
    </source>
</evidence>
<keyword evidence="6" id="KW-1185">Reference proteome</keyword>
<dbReference type="Gene3D" id="3.20.20.70">
    <property type="entry name" value="Aldolase class I"/>
    <property type="match status" value="1"/>
</dbReference>
<gene>
    <name evidence="5" type="primary">kce_5</name>
    <name evidence="5" type="ORF">LAX5112_04799</name>
</gene>
<dbReference type="Proteomes" id="UP000053235">
    <property type="component" value="Unassembled WGS sequence"/>
</dbReference>
<evidence type="ECO:0000256" key="1">
    <source>
        <dbReference type="ARBA" id="ARBA00001947"/>
    </source>
</evidence>
<dbReference type="PANTHER" id="PTHR37418">
    <property type="entry name" value="3-KETO-5-AMINOHEXANOATE CLEAVAGE ENZYME-RELATED"/>
    <property type="match status" value="1"/>
</dbReference>
<dbReference type="InterPro" id="IPR013785">
    <property type="entry name" value="Aldolase_TIM"/>
</dbReference>
<keyword evidence="2 5" id="KW-0808">Transferase</keyword>
<evidence type="ECO:0000256" key="4">
    <source>
        <dbReference type="ARBA" id="ARBA00022833"/>
    </source>
</evidence>
<evidence type="ECO:0000256" key="2">
    <source>
        <dbReference type="ARBA" id="ARBA00022679"/>
    </source>
</evidence>
<dbReference type="Pfam" id="PF05853">
    <property type="entry name" value="BKACE"/>
    <property type="match status" value="1"/>
</dbReference>
<protein>
    <submittedName>
        <fullName evidence="5">3-keto-5-aminohexanoate cleavage enzyme</fullName>
        <ecNumber evidence="5">2.-.-.-</ecNumber>
    </submittedName>
</protein>
<dbReference type="PANTHER" id="PTHR37418:SF2">
    <property type="entry name" value="3-KETO-5-AMINOHEXANOATE CLEAVAGE ENZYME"/>
    <property type="match status" value="1"/>
</dbReference>
<proteinExistence type="predicted"/>
<organism evidence="5 6">
    <name type="scientific">Roseibium alexandrii</name>
    <dbReference type="NCBI Taxonomy" id="388408"/>
    <lineage>
        <taxon>Bacteria</taxon>
        <taxon>Pseudomonadati</taxon>
        <taxon>Pseudomonadota</taxon>
        <taxon>Alphaproteobacteria</taxon>
        <taxon>Hyphomicrobiales</taxon>
        <taxon>Stappiaceae</taxon>
        <taxon>Roseibium</taxon>
    </lineage>
</organism>
<comment type="cofactor">
    <cofactor evidence="1">
        <name>Zn(2+)</name>
        <dbReference type="ChEBI" id="CHEBI:29105"/>
    </cofactor>
</comment>
<accession>A0A0M7ARF7</accession>
<dbReference type="RefSeq" id="WP_055673960.1">
    <property type="nucleotide sequence ID" value="NZ_CXWD01000031.1"/>
</dbReference>
<keyword evidence="3" id="KW-0479">Metal-binding</keyword>
<reference evidence="6" key="1">
    <citation type="submission" date="2015-07" db="EMBL/GenBank/DDBJ databases">
        <authorList>
            <person name="Rodrigo-Torres Lidia"/>
            <person name="Arahal R.David."/>
        </authorList>
    </citation>
    <scope>NUCLEOTIDE SEQUENCE [LARGE SCALE GENOMIC DNA]</scope>
    <source>
        <strain evidence="6">CECT 5112</strain>
    </source>
</reference>
<name>A0A0M7ARF7_9HYPH</name>
<dbReference type="GO" id="GO:0043720">
    <property type="term" value="F:3-keto-5-aminohexanoate cleavage activity"/>
    <property type="evidence" value="ECO:0007669"/>
    <property type="project" value="InterPro"/>
</dbReference>
<evidence type="ECO:0000313" key="5">
    <source>
        <dbReference type="EMBL" id="CTQ77091.1"/>
    </source>
</evidence>
<dbReference type="InterPro" id="IPR008567">
    <property type="entry name" value="BKACE"/>
</dbReference>